<proteinExistence type="predicted"/>
<dbReference type="PROSITE" id="PS51186">
    <property type="entry name" value="GNAT"/>
    <property type="match status" value="1"/>
</dbReference>
<dbReference type="Pfam" id="PF00583">
    <property type="entry name" value="Acetyltransf_1"/>
    <property type="match status" value="1"/>
</dbReference>
<sequence>MEILKADQVLNEKIRSFFENHWGSSKMVISSGVYDCSTLDGFVVLDHNDNIIGLITFIIKNEACEIISLDSIKEGEGIGTALVKEVERMARNKGCILVKLVTTNDNLYALKFYQKRDFLISTIHINAVEKARVLKPEIPYVGYEGIPIRDEIELIKLL</sequence>
<gene>
    <name evidence="2" type="ORF">G4D63_21000</name>
</gene>
<dbReference type="RefSeq" id="WP_163182045.1">
    <property type="nucleotide sequence ID" value="NZ_JAAIWM010000015.1"/>
</dbReference>
<feature type="domain" description="N-acetyltransferase" evidence="1">
    <location>
        <begin position="1"/>
        <end position="158"/>
    </location>
</feature>
<dbReference type="GO" id="GO:0016747">
    <property type="term" value="F:acyltransferase activity, transferring groups other than amino-acyl groups"/>
    <property type="evidence" value="ECO:0007669"/>
    <property type="project" value="InterPro"/>
</dbReference>
<evidence type="ECO:0000313" key="2">
    <source>
        <dbReference type="EMBL" id="NEY74181.1"/>
    </source>
</evidence>
<accession>A0A6M0QCU8</accession>
<comment type="caution">
    <text evidence="2">The sequence shown here is derived from an EMBL/GenBank/DDBJ whole genome shotgun (WGS) entry which is preliminary data.</text>
</comment>
<name>A0A6M0QCU8_9BACI</name>
<keyword evidence="2" id="KW-0808">Transferase</keyword>
<dbReference type="InterPro" id="IPR000182">
    <property type="entry name" value="GNAT_dom"/>
</dbReference>
<dbReference type="AlphaFoldDB" id="A0A6M0QCU8"/>
<protein>
    <submittedName>
        <fullName evidence="2">GNAT family N-acetyltransferase</fullName>
    </submittedName>
</protein>
<dbReference type="Proteomes" id="UP000481043">
    <property type="component" value="Unassembled WGS sequence"/>
</dbReference>
<dbReference type="CDD" id="cd04301">
    <property type="entry name" value="NAT_SF"/>
    <property type="match status" value="1"/>
</dbReference>
<dbReference type="EMBL" id="JAAIWM010000015">
    <property type="protein sequence ID" value="NEY74181.1"/>
    <property type="molecule type" value="Genomic_DNA"/>
</dbReference>
<reference evidence="2 3" key="1">
    <citation type="submission" date="2020-02" db="EMBL/GenBank/DDBJ databases">
        <title>Bacillus aquiflavi sp. nov., isolated from yellow water of strong flavor Chinese baijiu in Yibin region of China.</title>
        <authorList>
            <person name="Xie J."/>
        </authorList>
    </citation>
    <scope>NUCLEOTIDE SEQUENCE [LARGE SCALE GENOMIC DNA]</scope>
    <source>
        <strain evidence="2 3">SA4</strain>
    </source>
</reference>
<dbReference type="SUPFAM" id="SSF55729">
    <property type="entry name" value="Acyl-CoA N-acyltransferases (Nat)"/>
    <property type="match status" value="1"/>
</dbReference>
<keyword evidence="3" id="KW-1185">Reference proteome</keyword>
<evidence type="ECO:0000313" key="3">
    <source>
        <dbReference type="Proteomes" id="UP000481043"/>
    </source>
</evidence>
<evidence type="ECO:0000259" key="1">
    <source>
        <dbReference type="PROSITE" id="PS51186"/>
    </source>
</evidence>
<organism evidence="2 3">
    <name type="scientific">Bacillus mesophilus</name>
    <dbReference type="NCBI Taxonomy" id="1808955"/>
    <lineage>
        <taxon>Bacteria</taxon>
        <taxon>Bacillati</taxon>
        <taxon>Bacillota</taxon>
        <taxon>Bacilli</taxon>
        <taxon>Bacillales</taxon>
        <taxon>Bacillaceae</taxon>
        <taxon>Bacillus</taxon>
    </lineage>
</organism>
<dbReference type="InterPro" id="IPR016181">
    <property type="entry name" value="Acyl_CoA_acyltransferase"/>
</dbReference>
<dbReference type="Gene3D" id="3.40.630.30">
    <property type="match status" value="1"/>
</dbReference>